<proteinExistence type="predicted"/>
<gene>
    <name evidence="1" type="ORF">BW425_26200</name>
</gene>
<evidence type="ECO:0000313" key="2">
    <source>
        <dbReference type="Proteomes" id="UP000195321"/>
    </source>
</evidence>
<protein>
    <submittedName>
        <fullName evidence="1">Uncharacterized protein</fullName>
    </submittedName>
</protein>
<accession>A0A1Y3MAT9</accession>
<dbReference type="Proteomes" id="UP000195321">
    <property type="component" value="Unassembled WGS sequence"/>
</dbReference>
<comment type="caution">
    <text evidence="1">The sequence shown here is derived from an EMBL/GenBank/DDBJ whole genome shotgun (WGS) entry which is preliminary data.</text>
</comment>
<reference evidence="1 2" key="1">
    <citation type="submission" date="2017-02" db="EMBL/GenBank/DDBJ databases">
        <title>Bacillus pseudomycoides isolate FSL K6-0042.</title>
        <authorList>
            <person name="Kovac J."/>
        </authorList>
    </citation>
    <scope>NUCLEOTIDE SEQUENCE [LARGE SCALE GENOMIC DNA]</scope>
    <source>
        <strain evidence="1 2">FSL K6-0042</strain>
    </source>
</reference>
<sequence length="94" mass="10891">MDFGIKIWIFLFRISFPIFLLIVCMNSIAIIGIDKVPVHKPQVIILVSLFIVWSIGYILQYIKSVRVIAWELIGITTVASFIFYCMAYFYATYA</sequence>
<organism evidence="1 2">
    <name type="scientific">Bacillus pseudomycoides</name>
    <dbReference type="NCBI Taxonomy" id="64104"/>
    <lineage>
        <taxon>Bacteria</taxon>
        <taxon>Bacillati</taxon>
        <taxon>Bacillota</taxon>
        <taxon>Bacilli</taxon>
        <taxon>Bacillales</taxon>
        <taxon>Bacillaceae</taxon>
        <taxon>Bacillus</taxon>
        <taxon>Bacillus cereus group</taxon>
    </lineage>
</organism>
<dbReference type="RefSeq" id="WP_016114869.1">
    <property type="nucleotide sequence ID" value="NZ_JARHXM010000075.1"/>
</dbReference>
<dbReference type="AlphaFoldDB" id="A0A1Y3MAT9"/>
<name>A0A1Y3MAT9_9BACI</name>
<evidence type="ECO:0000313" key="1">
    <source>
        <dbReference type="EMBL" id="OUM45991.1"/>
    </source>
</evidence>
<dbReference type="EMBL" id="MWPX01000068">
    <property type="protein sequence ID" value="OUM45991.1"/>
    <property type="molecule type" value="Genomic_DNA"/>
</dbReference>